<dbReference type="STRING" id="1080227.A8L45_05245"/>
<evidence type="ECO:0000313" key="2">
    <source>
        <dbReference type="Proteomes" id="UP000094936"/>
    </source>
</evidence>
<dbReference type="PANTHER" id="PTHR34071">
    <property type="entry name" value="5-NITROIMIDAZOLE ANTIBIOTICS RESISTANCE PROTEIN, NIMA-FAMILY-RELATED PROTEIN-RELATED"/>
    <property type="match status" value="1"/>
</dbReference>
<gene>
    <name evidence="1" type="ORF">A8L45_05245</name>
</gene>
<dbReference type="EMBL" id="LYBM01000006">
    <property type="protein sequence ID" value="ODA35156.1"/>
    <property type="molecule type" value="Genomic_DNA"/>
</dbReference>
<dbReference type="Proteomes" id="UP000094936">
    <property type="component" value="Unassembled WGS sequence"/>
</dbReference>
<dbReference type="Pfam" id="PF12900">
    <property type="entry name" value="Pyridox_ox_2"/>
    <property type="match status" value="1"/>
</dbReference>
<keyword evidence="2" id="KW-1185">Reference proteome</keyword>
<dbReference type="OrthoDB" id="116031at2"/>
<sequence length="210" mass="23573">MSRTSRTQLKKAAHKVSLEVEHLYQTIDASNIAHIAINDKRGPSVIPMLAWREDDNIFIHGAKNSPMIRYLKSGANTCLTFTLFDGWVLARSAFHHSAHYRCAMVFGQFTTVEDNAEKSRLLDIFIDHIAPGRSKEVRTSSERELTATELLVMPLAEASLKISDRGVNDDIADMDHDVWAGVLPYHTQIGPAITDSKSQVKRVPDYLNLE</sequence>
<protein>
    <submittedName>
        <fullName evidence="1">Flavin-nucleotide-binding protein</fullName>
    </submittedName>
</protein>
<accession>A0A1C3EPK5</accession>
<dbReference type="InterPro" id="IPR012349">
    <property type="entry name" value="Split_barrel_FMN-bd"/>
</dbReference>
<dbReference type="AlphaFoldDB" id="A0A1C3EPK5"/>
<reference evidence="1 2" key="1">
    <citation type="submission" date="2016-05" db="EMBL/GenBank/DDBJ databases">
        <title>Genomic Taxonomy of the Vibrionaceae.</title>
        <authorList>
            <person name="Gomez-Gil B."/>
            <person name="Enciso-Ibarra J."/>
        </authorList>
    </citation>
    <scope>NUCLEOTIDE SEQUENCE [LARGE SCALE GENOMIC DNA]</scope>
    <source>
        <strain evidence="1 2">CAIM 1920</strain>
    </source>
</reference>
<organism evidence="1 2">
    <name type="scientific">Veronia pacifica</name>
    <dbReference type="NCBI Taxonomy" id="1080227"/>
    <lineage>
        <taxon>Bacteria</taxon>
        <taxon>Pseudomonadati</taxon>
        <taxon>Pseudomonadota</taxon>
        <taxon>Gammaproteobacteria</taxon>
        <taxon>Vibrionales</taxon>
        <taxon>Vibrionaceae</taxon>
        <taxon>Veronia</taxon>
    </lineage>
</organism>
<proteinExistence type="predicted"/>
<dbReference type="Gene3D" id="2.30.110.10">
    <property type="entry name" value="Electron Transport, Fmn-binding Protein, Chain A"/>
    <property type="match status" value="1"/>
</dbReference>
<comment type="caution">
    <text evidence="1">The sequence shown here is derived from an EMBL/GenBank/DDBJ whole genome shotgun (WGS) entry which is preliminary data.</text>
</comment>
<dbReference type="SUPFAM" id="SSF50475">
    <property type="entry name" value="FMN-binding split barrel"/>
    <property type="match status" value="1"/>
</dbReference>
<name>A0A1C3EPK5_9GAMM</name>
<evidence type="ECO:0000313" key="1">
    <source>
        <dbReference type="EMBL" id="ODA35156.1"/>
    </source>
</evidence>
<dbReference type="InterPro" id="IPR024747">
    <property type="entry name" value="Pyridox_Oxase-rel"/>
</dbReference>
<dbReference type="PANTHER" id="PTHR34071:SF2">
    <property type="entry name" value="FLAVIN-NUCLEOTIDE-BINDING PROTEIN"/>
    <property type="match status" value="1"/>
</dbReference>